<dbReference type="Gene3D" id="3.40.630.30">
    <property type="match status" value="1"/>
</dbReference>
<protein>
    <submittedName>
        <fullName evidence="1">Uncharacterized protein</fullName>
    </submittedName>
</protein>
<sequence>MRSARQSRAGTLTNFKTIPKETIRHEGCDLQVDIPYKGKIGKGTFIMLISLPSKSACECGCSTGTTCLVMVAMLWFKSAGATAEHAKRVGRVEAHIVNKSNLGTFSKELLKGKLDEACYDSELKILLRCLFRPTGLLRHTFRNHALLKVQNMLVIDLLCIEPEYRGAEFGKLALRCFEHYAKKAAQFELGKFSGTVLLSPAMLDTESYTGKDQWEIEKEIVEFYRRCGYWLLKLRDWNDTRGNCQGGINVAGRRI</sequence>
<gene>
    <name evidence="1" type="ORF">EJ03DRAFT_221024</name>
</gene>
<dbReference type="Proteomes" id="UP000799436">
    <property type="component" value="Unassembled WGS sequence"/>
</dbReference>
<reference evidence="1" key="1">
    <citation type="journal article" date="2020" name="Stud. Mycol.">
        <title>101 Dothideomycetes genomes: a test case for predicting lifestyles and emergence of pathogens.</title>
        <authorList>
            <person name="Haridas S."/>
            <person name="Albert R."/>
            <person name="Binder M."/>
            <person name="Bloem J."/>
            <person name="Labutti K."/>
            <person name="Salamov A."/>
            <person name="Andreopoulos B."/>
            <person name="Baker S."/>
            <person name="Barry K."/>
            <person name="Bills G."/>
            <person name="Bluhm B."/>
            <person name="Cannon C."/>
            <person name="Castanera R."/>
            <person name="Culley D."/>
            <person name="Daum C."/>
            <person name="Ezra D."/>
            <person name="Gonzalez J."/>
            <person name="Henrissat B."/>
            <person name="Kuo A."/>
            <person name="Liang C."/>
            <person name="Lipzen A."/>
            <person name="Lutzoni F."/>
            <person name="Magnuson J."/>
            <person name="Mondo S."/>
            <person name="Nolan M."/>
            <person name="Ohm R."/>
            <person name="Pangilinan J."/>
            <person name="Park H.-J."/>
            <person name="Ramirez L."/>
            <person name="Alfaro M."/>
            <person name="Sun H."/>
            <person name="Tritt A."/>
            <person name="Yoshinaga Y."/>
            <person name="Zwiers L.-H."/>
            <person name="Turgeon B."/>
            <person name="Goodwin S."/>
            <person name="Spatafora J."/>
            <person name="Crous P."/>
            <person name="Grigoriev I."/>
        </authorList>
    </citation>
    <scope>NUCLEOTIDE SEQUENCE</scope>
    <source>
        <strain evidence="1">CBS 116005</strain>
    </source>
</reference>
<evidence type="ECO:0000313" key="1">
    <source>
        <dbReference type="EMBL" id="KAF2764998.1"/>
    </source>
</evidence>
<dbReference type="AlphaFoldDB" id="A0A6G1KXW2"/>
<dbReference type="EMBL" id="ML995903">
    <property type="protein sequence ID" value="KAF2764998.1"/>
    <property type="molecule type" value="Genomic_DNA"/>
</dbReference>
<organism evidence="1 2">
    <name type="scientific">Teratosphaeria nubilosa</name>
    <dbReference type="NCBI Taxonomy" id="161662"/>
    <lineage>
        <taxon>Eukaryota</taxon>
        <taxon>Fungi</taxon>
        <taxon>Dikarya</taxon>
        <taxon>Ascomycota</taxon>
        <taxon>Pezizomycotina</taxon>
        <taxon>Dothideomycetes</taxon>
        <taxon>Dothideomycetidae</taxon>
        <taxon>Mycosphaerellales</taxon>
        <taxon>Teratosphaeriaceae</taxon>
        <taxon>Teratosphaeria</taxon>
    </lineage>
</organism>
<accession>A0A6G1KXW2</accession>
<proteinExistence type="predicted"/>
<evidence type="ECO:0000313" key="2">
    <source>
        <dbReference type="Proteomes" id="UP000799436"/>
    </source>
</evidence>
<keyword evidence="2" id="KW-1185">Reference proteome</keyword>
<name>A0A6G1KXW2_9PEZI</name>